<dbReference type="PANTHER" id="PTHR21499:SF59">
    <property type="entry name" value="ASPARTOKINASE"/>
    <property type="match status" value="1"/>
</dbReference>
<proteinExistence type="inferred from homology"/>
<comment type="similarity">
    <text evidence="1 7">Belongs to the aspartokinase family.</text>
</comment>
<dbReference type="EMBL" id="CAJVOS010000020">
    <property type="protein sequence ID" value="CAG8078724.1"/>
    <property type="molecule type" value="Genomic_DNA"/>
</dbReference>
<dbReference type="GO" id="GO:0004072">
    <property type="term" value="F:aspartate kinase activity"/>
    <property type="evidence" value="ECO:0007669"/>
    <property type="project" value="UniProtKB-EC"/>
</dbReference>
<evidence type="ECO:0000256" key="3">
    <source>
        <dbReference type="ARBA" id="ARBA00022741"/>
    </source>
</evidence>
<dbReference type="OrthoDB" id="4323675at2759"/>
<evidence type="ECO:0000256" key="5">
    <source>
        <dbReference type="ARBA" id="ARBA00022840"/>
    </source>
</evidence>
<dbReference type="PANTHER" id="PTHR21499">
    <property type="entry name" value="ASPARTATE KINASE"/>
    <property type="match status" value="1"/>
</dbReference>
<comment type="caution">
    <text evidence="9">The sequence shown here is derived from an EMBL/GenBank/DDBJ whole genome shotgun (WGS) entry which is preliminary data.</text>
</comment>
<dbReference type="PROSITE" id="PS00324">
    <property type="entry name" value="ASPARTOKINASE"/>
    <property type="match status" value="1"/>
</dbReference>
<dbReference type="GO" id="GO:0009090">
    <property type="term" value="P:homoserine biosynthetic process"/>
    <property type="evidence" value="ECO:0007669"/>
    <property type="project" value="TreeGrafter"/>
</dbReference>
<dbReference type="PIRSF" id="PIRSF000726">
    <property type="entry name" value="Asp_kin"/>
    <property type="match status" value="1"/>
</dbReference>
<name>A0A9W4MQC0_PENOL</name>
<keyword evidence="4 7" id="KW-0418">Kinase</keyword>
<evidence type="ECO:0000256" key="4">
    <source>
        <dbReference type="ARBA" id="ARBA00022777"/>
    </source>
</evidence>
<dbReference type="InterPro" id="IPR001341">
    <property type="entry name" value="Asp_kinase"/>
</dbReference>
<gene>
    <name evidence="9" type="ORF">POLS_LOCUS4050</name>
</gene>
<sequence length="509" mass="55603">MGDISMHEATSVALDKSESTTLFFKPESMEQLAPMPWIVQKFGGTSLGHDASNIVNQIIVPATAENRVAIVCSAISRSKKENGTTNRLLRACSELETDGACFSKIVDQVEREHIQAAEQEIRSPEIRETLIQKIRTECACVVRTLNAAYFLGEISPACNGKVVGAGERLSCHYIAAMLQDHGQEATCVDVSEINLATVVPNSWSDKRFVDTLAAELVSKVCSVPGIPVITGYFGLRPAGALLHFVGRGYTDLCAALVATGLDAAQLQIWKEVDGVCSADPRLVPDAELLSSITTSELRNLTFYGSEVVHCTAVDVAMDRNLTMCVRNVRNPLGTGTLVTPNVEDWTERPMAITKKDYMAIVSVRSQPGVSGLTLQNHISDVLRQWQLTGEHATMSESGISLAIAYPEDIASGALPSPESRLRYAIEDLKVRFSAVKVSHRMALLCVVCRAVSIDFALVGMLRVLHAMGVPVEMIMHGELRLRGCLPVQFEFALLTLYSNQIRWIRSWVV</sequence>
<evidence type="ECO:0000256" key="6">
    <source>
        <dbReference type="ARBA" id="ARBA00047872"/>
    </source>
</evidence>
<evidence type="ECO:0000313" key="10">
    <source>
        <dbReference type="Proteomes" id="UP001153618"/>
    </source>
</evidence>
<accession>A0A9W4MQC0</accession>
<organism evidence="9 10">
    <name type="scientific">Penicillium olsonii</name>
    <dbReference type="NCBI Taxonomy" id="99116"/>
    <lineage>
        <taxon>Eukaryota</taxon>
        <taxon>Fungi</taxon>
        <taxon>Dikarya</taxon>
        <taxon>Ascomycota</taxon>
        <taxon>Pezizomycotina</taxon>
        <taxon>Eurotiomycetes</taxon>
        <taxon>Eurotiomycetidae</taxon>
        <taxon>Eurotiales</taxon>
        <taxon>Aspergillaceae</taxon>
        <taxon>Penicillium</taxon>
    </lineage>
</organism>
<dbReference type="EC" id="2.7.2.4" evidence="7"/>
<dbReference type="GO" id="GO:0005524">
    <property type="term" value="F:ATP binding"/>
    <property type="evidence" value="ECO:0007669"/>
    <property type="project" value="UniProtKB-KW"/>
</dbReference>
<dbReference type="InterPro" id="IPR018042">
    <property type="entry name" value="Aspartate_kinase_CS"/>
</dbReference>
<evidence type="ECO:0000256" key="1">
    <source>
        <dbReference type="ARBA" id="ARBA00010122"/>
    </source>
</evidence>
<keyword evidence="2 7" id="KW-0808">Transferase</keyword>
<evidence type="ECO:0000256" key="7">
    <source>
        <dbReference type="RuleBase" id="RU003448"/>
    </source>
</evidence>
<comment type="catalytic activity">
    <reaction evidence="6 7">
        <text>L-aspartate + ATP = 4-phospho-L-aspartate + ADP</text>
        <dbReference type="Rhea" id="RHEA:23776"/>
        <dbReference type="ChEBI" id="CHEBI:29991"/>
        <dbReference type="ChEBI" id="CHEBI:30616"/>
        <dbReference type="ChEBI" id="CHEBI:57535"/>
        <dbReference type="ChEBI" id="CHEBI:456216"/>
        <dbReference type="EC" id="2.7.2.4"/>
    </reaction>
</comment>
<dbReference type="InterPro" id="IPR036393">
    <property type="entry name" value="AceGlu_kinase-like_sf"/>
</dbReference>
<protein>
    <recommendedName>
        <fullName evidence="7">Aspartokinase</fullName>
        <ecNumber evidence="7">2.7.2.4</ecNumber>
    </recommendedName>
</protein>
<evidence type="ECO:0000259" key="8">
    <source>
        <dbReference type="Pfam" id="PF00696"/>
    </source>
</evidence>
<dbReference type="Pfam" id="PF00696">
    <property type="entry name" value="AA_kinase"/>
    <property type="match status" value="1"/>
</dbReference>
<dbReference type="Gene3D" id="3.40.1160.10">
    <property type="entry name" value="Acetylglutamate kinase-like"/>
    <property type="match status" value="1"/>
</dbReference>
<dbReference type="InterPro" id="IPR005260">
    <property type="entry name" value="Asp_kin_monofn"/>
</dbReference>
<dbReference type="InterPro" id="IPR001048">
    <property type="entry name" value="Asp/Glu/Uridylate_kinase"/>
</dbReference>
<dbReference type="GO" id="GO:0005829">
    <property type="term" value="C:cytosol"/>
    <property type="evidence" value="ECO:0007669"/>
    <property type="project" value="TreeGrafter"/>
</dbReference>
<dbReference type="Gene3D" id="3.30.70.260">
    <property type="match status" value="2"/>
</dbReference>
<dbReference type="SUPFAM" id="SSF53633">
    <property type="entry name" value="Carbamate kinase-like"/>
    <property type="match status" value="1"/>
</dbReference>
<feature type="domain" description="Aspartate/glutamate/uridylate kinase" evidence="8">
    <location>
        <begin position="37"/>
        <end position="327"/>
    </location>
</feature>
<keyword evidence="10" id="KW-1185">Reference proteome</keyword>
<evidence type="ECO:0000256" key="2">
    <source>
        <dbReference type="ARBA" id="ARBA00022679"/>
    </source>
</evidence>
<evidence type="ECO:0000313" key="9">
    <source>
        <dbReference type="EMBL" id="CAG8078724.1"/>
    </source>
</evidence>
<dbReference type="GO" id="GO:0009089">
    <property type="term" value="P:lysine biosynthetic process via diaminopimelate"/>
    <property type="evidence" value="ECO:0007669"/>
    <property type="project" value="InterPro"/>
</dbReference>
<reference evidence="9" key="1">
    <citation type="submission" date="2021-07" db="EMBL/GenBank/DDBJ databases">
        <authorList>
            <person name="Branca A.L. A."/>
        </authorList>
    </citation>
    <scope>NUCLEOTIDE SEQUENCE</scope>
</reference>
<keyword evidence="5" id="KW-0067">ATP-binding</keyword>
<keyword evidence="3" id="KW-0547">Nucleotide-binding</keyword>
<dbReference type="FunFam" id="3.40.1160.10:FF:000023">
    <property type="entry name" value="Probable aspartokinase"/>
    <property type="match status" value="1"/>
</dbReference>
<dbReference type="Proteomes" id="UP001153618">
    <property type="component" value="Unassembled WGS sequence"/>
</dbReference>
<dbReference type="AlphaFoldDB" id="A0A9W4MQC0"/>
<dbReference type="NCBIfam" id="TIGR00657">
    <property type="entry name" value="asp_kinases"/>
    <property type="match status" value="1"/>
</dbReference>